<dbReference type="Pfam" id="PF00005">
    <property type="entry name" value="ABC_tran"/>
    <property type="match status" value="1"/>
</dbReference>
<gene>
    <name evidence="9" type="ORF">CRT60_05660</name>
</gene>
<protein>
    <submittedName>
        <fullName evidence="9">Peptide ABC transporter ATP-binding protein</fullName>
    </submittedName>
</protein>
<dbReference type="PANTHER" id="PTHR43297">
    <property type="entry name" value="OLIGOPEPTIDE TRANSPORT ATP-BINDING PROTEIN APPD"/>
    <property type="match status" value="1"/>
</dbReference>
<evidence type="ECO:0000313" key="9">
    <source>
        <dbReference type="EMBL" id="PGH58624.1"/>
    </source>
</evidence>
<reference evidence="10" key="1">
    <citation type="submission" date="2017-10" db="EMBL/GenBank/DDBJ databases">
        <authorList>
            <person name="Kravchenko I.K."/>
            <person name="Grouzdev D.S."/>
        </authorList>
    </citation>
    <scope>NUCLEOTIDE SEQUENCE [LARGE SCALE GENOMIC DNA]</scope>
    <source>
        <strain evidence="10">B2</strain>
    </source>
</reference>
<dbReference type="RefSeq" id="WP_098735451.1">
    <property type="nucleotide sequence ID" value="NZ_PDKW01000038.1"/>
</dbReference>
<evidence type="ECO:0000256" key="5">
    <source>
        <dbReference type="ARBA" id="ARBA00022741"/>
    </source>
</evidence>
<evidence type="ECO:0000256" key="4">
    <source>
        <dbReference type="ARBA" id="ARBA00022475"/>
    </source>
</evidence>
<dbReference type="PANTHER" id="PTHR43297:SF2">
    <property type="entry name" value="DIPEPTIDE TRANSPORT ATP-BINDING PROTEIN DPPD"/>
    <property type="match status" value="1"/>
</dbReference>
<keyword evidence="7" id="KW-0472">Membrane</keyword>
<dbReference type="SUPFAM" id="SSF52540">
    <property type="entry name" value="P-loop containing nucleoside triphosphate hydrolases"/>
    <property type="match status" value="1"/>
</dbReference>
<dbReference type="InterPro" id="IPR003439">
    <property type="entry name" value="ABC_transporter-like_ATP-bd"/>
</dbReference>
<dbReference type="PROSITE" id="PS00211">
    <property type="entry name" value="ABC_TRANSPORTER_1"/>
    <property type="match status" value="1"/>
</dbReference>
<accession>A0A2B8BBD0</accession>
<dbReference type="GO" id="GO:0055085">
    <property type="term" value="P:transmembrane transport"/>
    <property type="evidence" value="ECO:0007669"/>
    <property type="project" value="UniProtKB-ARBA"/>
</dbReference>
<feature type="domain" description="ABC transporter" evidence="8">
    <location>
        <begin position="4"/>
        <end position="249"/>
    </location>
</feature>
<dbReference type="Proteomes" id="UP000225379">
    <property type="component" value="Unassembled WGS sequence"/>
</dbReference>
<dbReference type="PROSITE" id="PS50893">
    <property type="entry name" value="ABC_TRANSPORTER_2"/>
    <property type="match status" value="1"/>
</dbReference>
<evidence type="ECO:0000256" key="2">
    <source>
        <dbReference type="ARBA" id="ARBA00005417"/>
    </source>
</evidence>
<dbReference type="GO" id="GO:0005524">
    <property type="term" value="F:ATP binding"/>
    <property type="evidence" value="ECO:0007669"/>
    <property type="project" value="UniProtKB-KW"/>
</dbReference>
<evidence type="ECO:0000259" key="8">
    <source>
        <dbReference type="PROSITE" id="PS50893"/>
    </source>
</evidence>
<comment type="caution">
    <text evidence="9">The sequence shown here is derived from an EMBL/GenBank/DDBJ whole genome shotgun (WGS) entry which is preliminary data.</text>
</comment>
<dbReference type="Pfam" id="PF08352">
    <property type="entry name" value="oligo_HPY"/>
    <property type="match status" value="1"/>
</dbReference>
<keyword evidence="5" id="KW-0547">Nucleotide-binding</keyword>
<evidence type="ECO:0000256" key="3">
    <source>
        <dbReference type="ARBA" id="ARBA00022448"/>
    </source>
</evidence>
<dbReference type="EMBL" id="PDKW01000038">
    <property type="protein sequence ID" value="PGH58624.1"/>
    <property type="molecule type" value="Genomic_DNA"/>
</dbReference>
<dbReference type="InterPro" id="IPR003593">
    <property type="entry name" value="AAA+_ATPase"/>
</dbReference>
<keyword evidence="3" id="KW-0813">Transport</keyword>
<evidence type="ECO:0000256" key="7">
    <source>
        <dbReference type="ARBA" id="ARBA00023136"/>
    </source>
</evidence>
<dbReference type="InterPro" id="IPR017871">
    <property type="entry name" value="ABC_transporter-like_CS"/>
</dbReference>
<dbReference type="GO" id="GO:0005886">
    <property type="term" value="C:plasma membrane"/>
    <property type="evidence" value="ECO:0007669"/>
    <property type="project" value="UniProtKB-SubCell"/>
</dbReference>
<name>A0A2B8BBD0_9PROT</name>
<dbReference type="FunFam" id="3.40.50.300:FF:000016">
    <property type="entry name" value="Oligopeptide ABC transporter ATP-binding component"/>
    <property type="match status" value="1"/>
</dbReference>
<comment type="subcellular location">
    <subcellularLocation>
        <location evidence="1">Cell inner membrane</location>
        <topology evidence="1">Peripheral membrane protein</topology>
    </subcellularLocation>
</comment>
<evidence type="ECO:0000313" key="10">
    <source>
        <dbReference type="Proteomes" id="UP000225379"/>
    </source>
</evidence>
<proteinExistence type="inferred from homology"/>
<organism evidence="9 10">
    <name type="scientific">Azospirillum palustre</name>
    <dbReference type="NCBI Taxonomy" id="2044885"/>
    <lineage>
        <taxon>Bacteria</taxon>
        <taxon>Pseudomonadati</taxon>
        <taxon>Pseudomonadota</taxon>
        <taxon>Alphaproteobacteria</taxon>
        <taxon>Rhodospirillales</taxon>
        <taxon>Azospirillaceae</taxon>
        <taxon>Azospirillum</taxon>
    </lineage>
</organism>
<sequence length="338" mass="36161">MSLLEVEDLTVRFGDAVVVDRLSFSVEAGETLAIVGESGCGKSMTALALTRLVAPPGRIGGRVRLDGLDLTGLPEARMRAVRGDRVGIVFQDPMSALNPVLTVGEQVAEAVRAHSPLGARAARARAAELLDLVHIPDAHRRLDDHPHRFSGGMRQRVAIAIAIAANPSLLIADEPTTALDVTIQAQILCLLDELRRDLGMGLILITHDLGVVAETADRVLVMYAGRKVEEQDTPGLFAAPLHPYTRRLMGAKPRLTLGEPPPRQRLQEIPGLVPLPGAIPPGCAFAPRCADADAGCAAVPPLQRHGQAAVACHRAGLPAWTPRQVPRWADRSQWRAAE</sequence>
<comment type="similarity">
    <text evidence="2">Belongs to the ABC transporter superfamily.</text>
</comment>
<dbReference type="AlphaFoldDB" id="A0A2B8BBD0"/>
<dbReference type="InterPro" id="IPR013563">
    <property type="entry name" value="Oligopep_ABC_C"/>
</dbReference>
<evidence type="ECO:0000256" key="6">
    <source>
        <dbReference type="ARBA" id="ARBA00022840"/>
    </source>
</evidence>
<dbReference type="NCBIfam" id="TIGR01727">
    <property type="entry name" value="oligo_HPY"/>
    <property type="match status" value="1"/>
</dbReference>
<dbReference type="InterPro" id="IPR027417">
    <property type="entry name" value="P-loop_NTPase"/>
</dbReference>
<dbReference type="OrthoDB" id="37801at2"/>
<dbReference type="InterPro" id="IPR050388">
    <property type="entry name" value="ABC_Ni/Peptide_Import"/>
</dbReference>
<dbReference type="GO" id="GO:0015833">
    <property type="term" value="P:peptide transport"/>
    <property type="evidence" value="ECO:0007669"/>
    <property type="project" value="InterPro"/>
</dbReference>
<keyword evidence="6 9" id="KW-0067">ATP-binding</keyword>
<keyword evidence="10" id="KW-1185">Reference proteome</keyword>
<dbReference type="GO" id="GO:0016887">
    <property type="term" value="F:ATP hydrolysis activity"/>
    <property type="evidence" value="ECO:0007669"/>
    <property type="project" value="InterPro"/>
</dbReference>
<dbReference type="Gene3D" id="3.40.50.300">
    <property type="entry name" value="P-loop containing nucleotide triphosphate hydrolases"/>
    <property type="match status" value="1"/>
</dbReference>
<dbReference type="CDD" id="cd03257">
    <property type="entry name" value="ABC_NikE_OppD_transporters"/>
    <property type="match status" value="1"/>
</dbReference>
<dbReference type="SMART" id="SM00382">
    <property type="entry name" value="AAA"/>
    <property type="match status" value="1"/>
</dbReference>
<keyword evidence="4" id="KW-1003">Cell membrane</keyword>
<evidence type="ECO:0000256" key="1">
    <source>
        <dbReference type="ARBA" id="ARBA00004417"/>
    </source>
</evidence>